<accession>A0A419SRB2</accession>
<name>A0A419SRB2_9BACL</name>
<evidence type="ECO:0000313" key="7">
    <source>
        <dbReference type="EMBL" id="RKD27039.1"/>
    </source>
</evidence>
<dbReference type="FunFam" id="3.30.70.2740:FF:000001">
    <property type="entry name" value="D-lactate dehydrogenase mitochondrial"/>
    <property type="match status" value="1"/>
</dbReference>
<dbReference type="AlphaFoldDB" id="A0A419SRB2"/>
<evidence type="ECO:0000259" key="6">
    <source>
        <dbReference type="PROSITE" id="PS51387"/>
    </source>
</evidence>
<dbReference type="InterPro" id="IPR004113">
    <property type="entry name" value="FAD-bd_oxidored_4_C"/>
</dbReference>
<dbReference type="PANTHER" id="PTHR42934">
    <property type="entry name" value="GLYCOLATE OXIDASE SUBUNIT GLCD"/>
    <property type="match status" value="1"/>
</dbReference>
<comment type="cofactor">
    <cofactor evidence="1">
        <name>FAD</name>
        <dbReference type="ChEBI" id="CHEBI:57692"/>
    </cofactor>
</comment>
<dbReference type="PANTHER" id="PTHR42934:SF2">
    <property type="entry name" value="GLYCOLATE OXIDASE SUBUNIT GLCD"/>
    <property type="match status" value="1"/>
</dbReference>
<dbReference type="InterPro" id="IPR016164">
    <property type="entry name" value="FAD-linked_Oxase-like_C"/>
</dbReference>
<dbReference type="InterPro" id="IPR051914">
    <property type="entry name" value="FAD-linked_OxidoTrans_Type4"/>
</dbReference>
<dbReference type="EMBL" id="MCHY01000001">
    <property type="protein sequence ID" value="RKD27039.1"/>
    <property type="molecule type" value="Genomic_DNA"/>
</dbReference>
<dbReference type="InterPro" id="IPR036318">
    <property type="entry name" value="FAD-bd_PCMH-like_sf"/>
</dbReference>
<evidence type="ECO:0000256" key="3">
    <source>
        <dbReference type="ARBA" id="ARBA00022630"/>
    </source>
</evidence>
<keyword evidence="3" id="KW-0285">Flavoprotein</keyword>
<dbReference type="SUPFAM" id="SSF55103">
    <property type="entry name" value="FAD-linked oxidases, C-terminal domain"/>
    <property type="match status" value="1"/>
</dbReference>
<dbReference type="Gene3D" id="1.10.45.10">
    <property type="entry name" value="Vanillyl-alcohol Oxidase, Chain A, domain 4"/>
    <property type="match status" value="1"/>
</dbReference>
<dbReference type="Pfam" id="PF02913">
    <property type="entry name" value="FAD-oxidase_C"/>
    <property type="match status" value="1"/>
</dbReference>
<dbReference type="Gene3D" id="3.30.465.10">
    <property type="match status" value="1"/>
</dbReference>
<dbReference type="InterPro" id="IPR016166">
    <property type="entry name" value="FAD-bd_PCMH"/>
</dbReference>
<dbReference type="Pfam" id="PF01565">
    <property type="entry name" value="FAD_binding_4"/>
    <property type="match status" value="1"/>
</dbReference>
<proteinExistence type="inferred from homology"/>
<evidence type="ECO:0000256" key="5">
    <source>
        <dbReference type="ARBA" id="ARBA00023002"/>
    </source>
</evidence>
<dbReference type="PROSITE" id="PS51387">
    <property type="entry name" value="FAD_PCMH"/>
    <property type="match status" value="1"/>
</dbReference>
<comment type="similarity">
    <text evidence="2">Belongs to the FAD-binding oxidoreductase/transferase type 4 family.</text>
</comment>
<evidence type="ECO:0000256" key="1">
    <source>
        <dbReference type="ARBA" id="ARBA00001974"/>
    </source>
</evidence>
<keyword evidence="4" id="KW-0274">FAD</keyword>
<reference evidence="7 8" key="1">
    <citation type="submission" date="2016-08" db="EMBL/GenBank/DDBJ databases">
        <title>Novel Firmicute Genomes.</title>
        <authorList>
            <person name="Poppleton D.I."/>
            <person name="Gribaldo S."/>
        </authorList>
    </citation>
    <scope>NUCLEOTIDE SEQUENCE [LARGE SCALE GENOMIC DNA]</scope>
    <source>
        <strain evidence="7 8">RAOx-1</strain>
    </source>
</reference>
<dbReference type="InterPro" id="IPR016171">
    <property type="entry name" value="Vanillyl_alc_oxidase_C-sub2"/>
</dbReference>
<dbReference type="FunFam" id="1.10.45.10:FF:000001">
    <property type="entry name" value="D-lactate dehydrogenase mitochondrial"/>
    <property type="match status" value="1"/>
</dbReference>
<keyword evidence="5" id="KW-0560">Oxidoreductase</keyword>
<feature type="domain" description="FAD-binding PCMH-type" evidence="6">
    <location>
        <begin position="37"/>
        <end position="216"/>
    </location>
</feature>
<dbReference type="RefSeq" id="WP_120187860.1">
    <property type="nucleotide sequence ID" value="NZ_MCHY01000001.1"/>
</dbReference>
<keyword evidence="8" id="KW-1185">Reference proteome</keyword>
<dbReference type="Gene3D" id="3.30.70.2740">
    <property type="match status" value="1"/>
</dbReference>
<organism evidence="7 8">
    <name type="scientific">Ammoniphilus oxalaticus</name>
    <dbReference type="NCBI Taxonomy" id="66863"/>
    <lineage>
        <taxon>Bacteria</taxon>
        <taxon>Bacillati</taxon>
        <taxon>Bacillota</taxon>
        <taxon>Bacilli</taxon>
        <taxon>Bacillales</taxon>
        <taxon>Paenibacillaceae</taxon>
        <taxon>Aneurinibacillus group</taxon>
        <taxon>Ammoniphilus</taxon>
    </lineage>
</organism>
<dbReference type="InterPro" id="IPR006094">
    <property type="entry name" value="Oxid_FAD_bind_N"/>
</dbReference>
<sequence length="470" mass="51726">MITQELKDQLVSIVGTRFYLDSNNERYAYSYDATPLYQSMPDAVIVPGTTEEVAQILKLANEYRIPIIPRGSGTNLAGGTVPVEGGIVLHLSRFNQIYEIDRENFTATLGPGVVTSELHQAVEAQGLFYPPDPGSMHISTMGGNMAQCAGGMRGLKYGVTKDYIMGLEYVLPSGEILRCGGKNVKDVAGYDMTRLMVGSEGTLGIITEMTVKLLPLPETKRTLIAYYSNLLDAARTVEKTITSKIIPATMEFMDQATMRVVDDFVKLGLPLEMKSMLLIEQDGTEQEVDRDIEQIAEIARAQGAKIVEVAQTPQEGERLMVARRSALAALSRLRPTTILEDATVPRSKLAEIVEEIERIADKYQLQMCTFGHAGDGNLHPTCMTDERDTEEIKRVEQAFEEIFLAAIRMGGTITGEHGVGMAKMDYLGLKVGEAGLDLMKRLKAAFDPNGIMNPGKMFANSDRRRVVVKQ</sequence>
<evidence type="ECO:0000256" key="2">
    <source>
        <dbReference type="ARBA" id="ARBA00008000"/>
    </source>
</evidence>
<dbReference type="Proteomes" id="UP000284219">
    <property type="component" value="Unassembled WGS sequence"/>
</dbReference>
<dbReference type="OrthoDB" id="9767256at2"/>
<comment type="caution">
    <text evidence="7">The sequence shown here is derived from an EMBL/GenBank/DDBJ whole genome shotgun (WGS) entry which is preliminary data.</text>
</comment>
<evidence type="ECO:0000256" key="4">
    <source>
        <dbReference type="ARBA" id="ARBA00022827"/>
    </source>
</evidence>
<dbReference type="SUPFAM" id="SSF56176">
    <property type="entry name" value="FAD-binding/transporter-associated domain-like"/>
    <property type="match status" value="1"/>
</dbReference>
<evidence type="ECO:0000313" key="8">
    <source>
        <dbReference type="Proteomes" id="UP000284219"/>
    </source>
</evidence>
<dbReference type="InterPro" id="IPR016169">
    <property type="entry name" value="FAD-bd_PCMH_sub2"/>
</dbReference>
<dbReference type="GO" id="GO:0016491">
    <property type="term" value="F:oxidoreductase activity"/>
    <property type="evidence" value="ECO:0007669"/>
    <property type="project" value="UniProtKB-KW"/>
</dbReference>
<protein>
    <submittedName>
        <fullName evidence="7">Glycolate oxidase subunit GlcD</fullName>
    </submittedName>
</protein>
<gene>
    <name evidence="7" type="ORF">BEP19_00240</name>
</gene>
<dbReference type="GO" id="GO:0071949">
    <property type="term" value="F:FAD binding"/>
    <property type="evidence" value="ECO:0007669"/>
    <property type="project" value="InterPro"/>
</dbReference>